<accession>A0A2A9DNY9</accession>
<keyword evidence="1" id="KW-0472">Membrane</keyword>
<reference evidence="2 3" key="1">
    <citation type="submission" date="2017-10" db="EMBL/GenBank/DDBJ databases">
        <title>Sequencing the genomes of 1000 actinobacteria strains.</title>
        <authorList>
            <person name="Klenk H.-P."/>
        </authorList>
    </citation>
    <scope>NUCLEOTIDE SEQUENCE [LARGE SCALE GENOMIC DNA]</scope>
    <source>
        <strain evidence="2 3">DSM 20688</strain>
    </source>
</reference>
<name>A0A2A9DNY9_9CORY</name>
<gene>
    <name evidence="2" type="ORF">ATK06_0701</name>
</gene>
<keyword evidence="3" id="KW-1185">Reference proteome</keyword>
<proteinExistence type="predicted"/>
<evidence type="ECO:0000256" key="1">
    <source>
        <dbReference type="SAM" id="Phobius"/>
    </source>
</evidence>
<dbReference type="EMBL" id="PDJF01000001">
    <property type="protein sequence ID" value="PFG27629.1"/>
    <property type="molecule type" value="Genomic_DNA"/>
</dbReference>
<comment type="caution">
    <text evidence="2">The sequence shown here is derived from an EMBL/GenBank/DDBJ whole genome shotgun (WGS) entry which is preliminary data.</text>
</comment>
<feature type="transmembrane region" description="Helical" evidence="1">
    <location>
        <begin position="41"/>
        <end position="63"/>
    </location>
</feature>
<keyword evidence="1" id="KW-0812">Transmembrane</keyword>
<feature type="transmembrane region" description="Helical" evidence="1">
    <location>
        <begin position="84"/>
        <end position="101"/>
    </location>
</feature>
<feature type="transmembrane region" description="Helical" evidence="1">
    <location>
        <begin position="12"/>
        <end position="35"/>
    </location>
</feature>
<sequence length="133" mass="13621">MGKTLRQWSGLAIFLVVVFPLVPFVLGAGAIFLAGGASGVSIWRLLACGFAALGLSIVAGLMARVVVNAVLAPGGRNRAVVQEVCENVLLVAVYIAVYSLLAPGPSALVGAAVAVLAHWLGDRLLTRCKAAAR</sequence>
<dbReference type="AlphaFoldDB" id="A0A2A9DNY9"/>
<organism evidence="2 3">
    <name type="scientific">Corynebacterium renale</name>
    <dbReference type="NCBI Taxonomy" id="1724"/>
    <lineage>
        <taxon>Bacteria</taxon>
        <taxon>Bacillati</taxon>
        <taxon>Actinomycetota</taxon>
        <taxon>Actinomycetes</taxon>
        <taxon>Mycobacteriales</taxon>
        <taxon>Corynebacteriaceae</taxon>
        <taxon>Corynebacterium</taxon>
    </lineage>
</organism>
<protein>
    <submittedName>
        <fullName evidence="2">Uncharacterized protein</fullName>
    </submittedName>
</protein>
<dbReference type="Proteomes" id="UP000221653">
    <property type="component" value="Unassembled WGS sequence"/>
</dbReference>
<keyword evidence="1" id="KW-1133">Transmembrane helix</keyword>
<evidence type="ECO:0000313" key="2">
    <source>
        <dbReference type="EMBL" id="PFG27629.1"/>
    </source>
</evidence>
<evidence type="ECO:0000313" key="3">
    <source>
        <dbReference type="Proteomes" id="UP000221653"/>
    </source>
</evidence>
<dbReference type="RefSeq" id="WP_048378628.1">
    <property type="nucleotide sequence ID" value="NZ_LDYE01000001.1"/>
</dbReference>